<keyword evidence="2" id="KW-1185">Reference proteome</keyword>
<protein>
    <submittedName>
        <fullName evidence="1">Uncharacterized protein</fullName>
    </submittedName>
</protein>
<dbReference type="GeneID" id="70237287"/>
<name>A0A9P8T201_9ASCO</name>
<organism evidence="1 2">
    <name type="scientific">Ogataea philodendri</name>
    <dbReference type="NCBI Taxonomy" id="1378263"/>
    <lineage>
        <taxon>Eukaryota</taxon>
        <taxon>Fungi</taxon>
        <taxon>Dikarya</taxon>
        <taxon>Ascomycota</taxon>
        <taxon>Saccharomycotina</taxon>
        <taxon>Pichiomycetes</taxon>
        <taxon>Pichiales</taxon>
        <taxon>Pichiaceae</taxon>
        <taxon>Ogataea</taxon>
    </lineage>
</organism>
<dbReference type="Proteomes" id="UP000769157">
    <property type="component" value="Unassembled WGS sequence"/>
</dbReference>
<evidence type="ECO:0000313" key="2">
    <source>
        <dbReference type="Proteomes" id="UP000769157"/>
    </source>
</evidence>
<accession>A0A9P8T201</accession>
<reference evidence="1" key="2">
    <citation type="submission" date="2021-01" db="EMBL/GenBank/DDBJ databases">
        <authorList>
            <person name="Schikora-Tamarit M.A."/>
        </authorList>
    </citation>
    <scope>NUCLEOTIDE SEQUENCE</scope>
    <source>
        <strain evidence="1">CBS6075</strain>
    </source>
</reference>
<gene>
    <name evidence="1" type="ORF">OGAPHI_005323</name>
</gene>
<dbReference type="AlphaFoldDB" id="A0A9P8T201"/>
<comment type="caution">
    <text evidence="1">The sequence shown here is derived from an EMBL/GenBank/DDBJ whole genome shotgun (WGS) entry which is preliminary data.</text>
</comment>
<sequence length="85" mass="9188">MLNTPLSIFSSIESGGVSPTKLMTSCSLNFEPKVEYVNTSKFSSLSTVAAFVKISTLSFSFLASFSSTIDSTVLKYSSKLKLLDE</sequence>
<dbReference type="EMBL" id="JAEUBE010000375">
    <property type="protein sequence ID" value="KAH3663333.1"/>
    <property type="molecule type" value="Genomic_DNA"/>
</dbReference>
<evidence type="ECO:0000313" key="1">
    <source>
        <dbReference type="EMBL" id="KAH3663333.1"/>
    </source>
</evidence>
<proteinExistence type="predicted"/>
<reference evidence="1" key="1">
    <citation type="journal article" date="2021" name="Open Biol.">
        <title>Shared evolutionary footprints suggest mitochondrial oxidative damage underlies multiple complex I losses in fungi.</title>
        <authorList>
            <person name="Schikora-Tamarit M.A."/>
            <person name="Marcet-Houben M."/>
            <person name="Nosek J."/>
            <person name="Gabaldon T."/>
        </authorList>
    </citation>
    <scope>NUCLEOTIDE SEQUENCE</scope>
    <source>
        <strain evidence="1">CBS6075</strain>
    </source>
</reference>
<dbReference type="RefSeq" id="XP_046059756.1">
    <property type="nucleotide sequence ID" value="XM_046206495.1"/>
</dbReference>